<reference evidence="1 2" key="1">
    <citation type="submission" date="2015-09" db="EMBL/GenBank/DDBJ databases">
        <title>Draft genome of the parasitic nematode Teladorsagia circumcincta isolate WARC Sus (inbred).</title>
        <authorList>
            <person name="Mitreva M."/>
        </authorList>
    </citation>
    <scope>NUCLEOTIDE SEQUENCE [LARGE SCALE GENOMIC DNA]</scope>
    <source>
        <strain evidence="1 2">S</strain>
    </source>
</reference>
<evidence type="ECO:0000313" key="2">
    <source>
        <dbReference type="Proteomes" id="UP000230423"/>
    </source>
</evidence>
<name>A0A2G9T5H4_TELCI</name>
<gene>
    <name evidence="1" type="ORF">TELCIR_25472</name>
</gene>
<dbReference type="GO" id="GO:0016779">
    <property type="term" value="F:nucleotidyltransferase activity"/>
    <property type="evidence" value="ECO:0007669"/>
    <property type="project" value="TreeGrafter"/>
</dbReference>
<accession>A0A2G9T5H4</accession>
<dbReference type="SUPFAM" id="SSF81631">
    <property type="entry name" value="PAP/OAS1 substrate-binding domain"/>
    <property type="match status" value="1"/>
</dbReference>
<dbReference type="PANTHER" id="PTHR12271">
    <property type="entry name" value="POLY A POLYMERASE CID PAP -RELATED"/>
    <property type="match status" value="1"/>
</dbReference>
<dbReference type="AlphaFoldDB" id="A0A2G9T5H4"/>
<sequence>MKSVADHLKVAPDLLDVQFSTDIPMCIKLTLSNVCVRIAWRCENGVKYAKLISVYSAIRPQFAELCRVVRKWAEVSGIYSADRRKNGLTSYGFDIMVLYFLQQNGLLPCLHEMRPLMSHEKKSEPTIDDYYENRELYESDVN</sequence>
<proteinExistence type="predicted"/>
<dbReference type="OrthoDB" id="407432at2759"/>
<evidence type="ECO:0000313" key="1">
    <source>
        <dbReference type="EMBL" id="PIO53203.1"/>
    </source>
</evidence>
<dbReference type="Gene3D" id="1.10.1410.10">
    <property type="match status" value="1"/>
</dbReference>
<dbReference type="Proteomes" id="UP000230423">
    <property type="component" value="Unassembled WGS sequence"/>
</dbReference>
<protein>
    <submittedName>
        <fullName evidence="1">Uncharacterized protein</fullName>
    </submittedName>
</protein>
<dbReference type="GO" id="GO:0031123">
    <property type="term" value="P:RNA 3'-end processing"/>
    <property type="evidence" value="ECO:0007669"/>
    <property type="project" value="TreeGrafter"/>
</dbReference>
<keyword evidence="2" id="KW-1185">Reference proteome</keyword>
<organism evidence="1 2">
    <name type="scientific">Teladorsagia circumcincta</name>
    <name type="common">Brown stomach worm</name>
    <name type="synonym">Ostertagia circumcincta</name>
    <dbReference type="NCBI Taxonomy" id="45464"/>
    <lineage>
        <taxon>Eukaryota</taxon>
        <taxon>Metazoa</taxon>
        <taxon>Ecdysozoa</taxon>
        <taxon>Nematoda</taxon>
        <taxon>Chromadorea</taxon>
        <taxon>Rhabditida</taxon>
        <taxon>Rhabditina</taxon>
        <taxon>Rhabditomorpha</taxon>
        <taxon>Strongyloidea</taxon>
        <taxon>Trichostrongylidae</taxon>
        <taxon>Teladorsagia</taxon>
    </lineage>
</organism>
<dbReference type="PANTHER" id="PTHR12271:SF40">
    <property type="entry name" value="POLY(A) RNA POLYMERASE GLD2"/>
    <property type="match status" value="1"/>
</dbReference>
<feature type="non-terminal residue" evidence="1">
    <location>
        <position position="142"/>
    </location>
</feature>
<dbReference type="EMBL" id="KZ417256">
    <property type="protein sequence ID" value="PIO53203.1"/>
    <property type="molecule type" value="Genomic_DNA"/>
</dbReference>